<sequence length="162" mass="16952">MSETAPAYVDHPYELLLRWSLTGQLEGASYATRRVYPVAAGDDDPRPPRVGDPMHVDLDALAPLMDKAGADALQQVQVLNDQVAALQAQVEAITGERDAQAAMVGSLTEALSQASTSFEAAKAQIEQLQAQVAELRGQASDAAETPDVETSLGVSSTASTSG</sequence>
<evidence type="ECO:0000256" key="1">
    <source>
        <dbReference type="SAM" id="MobiDB-lite"/>
    </source>
</evidence>
<gene>
    <name evidence="2" type="ORF">ACFFGY_06540</name>
</gene>
<reference evidence="2 3" key="1">
    <citation type="submission" date="2024-09" db="EMBL/GenBank/DDBJ databases">
        <authorList>
            <person name="Sun Q."/>
            <person name="Mori K."/>
        </authorList>
    </citation>
    <scope>NUCLEOTIDE SEQUENCE [LARGE SCALE GENOMIC DNA]</scope>
    <source>
        <strain evidence="2 3">TBRC 5777</strain>
    </source>
</reference>
<dbReference type="SUPFAM" id="SSF90257">
    <property type="entry name" value="Myosin rod fragments"/>
    <property type="match status" value="1"/>
</dbReference>
<evidence type="ECO:0000313" key="3">
    <source>
        <dbReference type="Proteomes" id="UP001589865"/>
    </source>
</evidence>
<evidence type="ECO:0000313" key="2">
    <source>
        <dbReference type="EMBL" id="MFC0407901.1"/>
    </source>
</evidence>
<proteinExistence type="predicted"/>
<accession>A0ABV6JQA0</accession>
<dbReference type="Proteomes" id="UP001589865">
    <property type="component" value="Unassembled WGS sequence"/>
</dbReference>
<protein>
    <submittedName>
        <fullName evidence="2">Uncharacterized protein</fullName>
    </submittedName>
</protein>
<dbReference type="Gene3D" id="1.20.5.1160">
    <property type="entry name" value="Vasodilator-stimulated phosphoprotein"/>
    <property type="match status" value="1"/>
</dbReference>
<dbReference type="RefSeq" id="WP_377043632.1">
    <property type="nucleotide sequence ID" value="NZ_JBHLUN010000005.1"/>
</dbReference>
<comment type="caution">
    <text evidence="2">The sequence shown here is derived from an EMBL/GenBank/DDBJ whole genome shotgun (WGS) entry which is preliminary data.</text>
</comment>
<keyword evidence="3" id="KW-1185">Reference proteome</keyword>
<name>A0ABV6JQA0_9PROT</name>
<organism evidence="2 3">
    <name type="scientific">Roseomonas elaeocarpi</name>
    <dbReference type="NCBI Taxonomy" id="907779"/>
    <lineage>
        <taxon>Bacteria</taxon>
        <taxon>Pseudomonadati</taxon>
        <taxon>Pseudomonadota</taxon>
        <taxon>Alphaproteobacteria</taxon>
        <taxon>Acetobacterales</taxon>
        <taxon>Roseomonadaceae</taxon>
        <taxon>Roseomonas</taxon>
    </lineage>
</organism>
<feature type="compositionally biased region" description="Polar residues" evidence="1">
    <location>
        <begin position="152"/>
        <end position="162"/>
    </location>
</feature>
<dbReference type="EMBL" id="JBHLUN010000005">
    <property type="protein sequence ID" value="MFC0407901.1"/>
    <property type="molecule type" value="Genomic_DNA"/>
</dbReference>
<feature type="region of interest" description="Disordered" evidence="1">
    <location>
        <begin position="136"/>
        <end position="162"/>
    </location>
</feature>